<proteinExistence type="predicted"/>
<evidence type="ECO:0000313" key="1">
    <source>
        <dbReference type="EMBL" id="MBE1878056.1"/>
    </source>
</evidence>
<reference evidence="1 2" key="1">
    <citation type="submission" date="2020-10" db="EMBL/GenBank/DDBJ databases">
        <title>Myceligenerans pegani sp. nov., an endophytic actinomycete isolated from Peganum harmala L. in Xinjiang, China.</title>
        <authorList>
            <person name="Xin L."/>
        </authorList>
    </citation>
    <scope>NUCLEOTIDE SEQUENCE [LARGE SCALE GENOMIC DNA]</scope>
    <source>
        <strain evidence="1 2">TRM65318</strain>
    </source>
</reference>
<protein>
    <submittedName>
        <fullName evidence="1">Uncharacterized protein</fullName>
    </submittedName>
</protein>
<evidence type="ECO:0000313" key="2">
    <source>
        <dbReference type="Proteomes" id="UP000625527"/>
    </source>
</evidence>
<dbReference type="RefSeq" id="WP_192864608.1">
    <property type="nucleotide sequence ID" value="NZ_JADAQT010000107.1"/>
</dbReference>
<dbReference type="Proteomes" id="UP000625527">
    <property type="component" value="Unassembled WGS sequence"/>
</dbReference>
<gene>
    <name evidence="1" type="ORF">IHE71_20405</name>
</gene>
<comment type="caution">
    <text evidence="1">The sequence shown here is derived from an EMBL/GenBank/DDBJ whole genome shotgun (WGS) entry which is preliminary data.</text>
</comment>
<accession>A0ABR9N334</accession>
<dbReference type="EMBL" id="JADAQT010000107">
    <property type="protein sequence ID" value="MBE1878056.1"/>
    <property type="molecule type" value="Genomic_DNA"/>
</dbReference>
<sequence>MARKQRKEPELLFSGPPTTDPTALHRALVGATRADVTVGGYLVLAVNSDDDVLDDSTLKRIAVSRGGRSTSTVDTDDLIALVGALRVEEVTDFLCMCMGDYVIEFFDERNTLTEVVRIDLPSGIESRHWFGGARLADPPLLHSWLRSHGFELA</sequence>
<name>A0ABR9N334_9MICO</name>
<keyword evidence="2" id="KW-1185">Reference proteome</keyword>
<organism evidence="1 2">
    <name type="scientific">Myceligenerans pegani</name>
    <dbReference type="NCBI Taxonomy" id="2776917"/>
    <lineage>
        <taxon>Bacteria</taxon>
        <taxon>Bacillati</taxon>
        <taxon>Actinomycetota</taxon>
        <taxon>Actinomycetes</taxon>
        <taxon>Micrococcales</taxon>
        <taxon>Promicromonosporaceae</taxon>
        <taxon>Myceligenerans</taxon>
    </lineage>
</organism>